<dbReference type="EMBL" id="VBOY01000010">
    <property type="protein sequence ID" value="TMQ68415.1"/>
    <property type="molecule type" value="Genomic_DNA"/>
</dbReference>
<dbReference type="Gene3D" id="2.40.50.1010">
    <property type="match status" value="1"/>
</dbReference>
<dbReference type="GO" id="GO:0009318">
    <property type="term" value="C:exodeoxyribonuclease VII complex"/>
    <property type="evidence" value="ECO:0007669"/>
    <property type="project" value="UniProtKB-UniRule"/>
</dbReference>
<organism evidence="9 10">
    <name type="scientific">Eiseniibacteriota bacterium</name>
    <dbReference type="NCBI Taxonomy" id="2212470"/>
    <lineage>
        <taxon>Bacteria</taxon>
        <taxon>Candidatus Eiseniibacteriota</taxon>
    </lineage>
</organism>
<feature type="domain" description="Exonuclease VII large subunit C-terminal" evidence="7">
    <location>
        <begin position="127"/>
        <end position="441"/>
    </location>
</feature>
<keyword evidence="2 5" id="KW-0540">Nuclease</keyword>
<dbReference type="NCBIfam" id="TIGR00237">
    <property type="entry name" value="xseA"/>
    <property type="match status" value="1"/>
</dbReference>
<dbReference type="InterPro" id="IPR025824">
    <property type="entry name" value="OB-fold_nuc-bd_dom"/>
</dbReference>
<dbReference type="PANTHER" id="PTHR30008">
    <property type="entry name" value="EXODEOXYRIBONUCLEASE 7 LARGE SUBUNIT"/>
    <property type="match status" value="1"/>
</dbReference>
<evidence type="ECO:0000256" key="1">
    <source>
        <dbReference type="ARBA" id="ARBA00022490"/>
    </source>
</evidence>
<dbReference type="GO" id="GO:0003676">
    <property type="term" value="F:nucleic acid binding"/>
    <property type="evidence" value="ECO:0007669"/>
    <property type="project" value="InterPro"/>
</dbReference>
<evidence type="ECO:0000259" key="7">
    <source>
        <dbReference type="Pfam" id="PF02601"/>
    </source>
</evidence>
<gene>
    <name evidence="5 9" type="primary">xseA</name>
    <name evidence="9" type="ORF">E6K78_01335</name>
</gene>
<name>A0A538TXQ4_UNCEI</name>
<feature type="domain" description="OB-fold nucleic acid binding" evidence="8">
    <location>
        <begin position="11"/>
        <end position="103"/>
    </location>
</feature>
<dbReference type="GO" id="GO:0006308">
    <property type="term" value="P:DNA catabolic process"/>
    <property type="evidence" value="ECO:0007669"/>
    <property type="project" value="UniProtKB-UniRule"/>
</dbReference>
<keyword evidence="3 5" id="KW-0378">Hydrolase</keyword>
<dbReference type="EC" id="3.1.11.6" evidence="5"/>
<dbReference type="InterPro" id="IPR020579">
    <property type="entry name" value="Exonuc_VII_lsu_C"/>
</dbReference>
<dbReference type="PANTHER" id="PTHR30008:SF0">
    <property type="entry name" value="EXODEOXYRIBONUCLEASE 7 LARGE SUBUNIT"/>
    <property type="match status" value="1"/>
</dbReference>
<dbReference type="Pfam" id="PF02601">
    <property type="entry name" value="Exonuc_VII_L"/>
    <property type="match status" value="1"/>
</dbReference>
<keyword evidence="4 5" id="KW-0269">Exonuclease</keyword>
<dbReference type="CDD" id="cd04489">
    <property type="entry name" value="ExoVII_LU_OBF"/>
    <property type="match status" value="1"/>
</dbReference>
<evidence type="ECO:0000256" key="6">
    <source>
        <dbReference type="RuleBase" id="RU004355"/>
    </source>
</evidence>
<evidence type="ECO:0000313" key="10">
    <source>
        <dbReference type="Proteomes" id="UP000316609"/>
    </source>
</evidence>
<dbReference type="AlphaFoldDB" id="A0A538TXQ4"/>
<comment type="subunit">
    <text evidence="5">Heterooligomer composed of large and small subunits.</text>
</comment>
<evidence type="ECO:0000256" key="3">
    <source>
        <dbReference type="ARBA" id="ARBA00022801"/>
    </source>
</evidence>
<protein>
    <recommendedName>
        <fullName evidence="5">Exodeoxyribonuclease 7 large subunit</fullName>
        <ecNumber evidence="5">3.1.11.6</ecNumber>
    </recommendedName>
    <alternativeName>
        <fullName evidence="5">Exodeoxyribonuclease VII large subunit</fullName>
        <shortName evidence="5">Exonuclease VII large subunit</shortName>
    </alternativeName>
</protein>
<comment type="caution">
    <text evidence="9">The sequence shown here is derived from an EMBL/GenBank/DDBJ whole genome shotgun (WGS) entry which is preliminary data.</text>
</comment>
<keyword evidence="1 5" id="KW-0963">Cytoplasm</keyword>
<proteinExistence type="inferred from homology"/>
<evidence type="ECO:0000256" key="4">
    <source>
        <dbReference type="ARBA" id="ARBA00022839"/>
    </source>
</evidence>
<comment type="similarity">
    <text evidence="5 6">Belongs to the XseA family.</text>
</comment>
<dbReference type="HAMAP" id="MF_00378">
    <property type="entry name" value="Exonuc_7_L"/>
    <property type="match status" value="1"/>
</dbReference>
<accession>A0A538TXQ4</accession>
<dbReference type="Pfam" id="PF13742">
    <property type="entry name" value="tRNA_anti_2"/>
    <property type="match status" value="1"/>
</dbReference>
<comment type="function">
    <text evidence="5">Bidirectionally degrades single-stranded DNA into large acid-insoluble oligonucleotides, which are then degraded further into small acid-soluble oligonucleotides.</text>
</comment>
<evidence type="ECO:0000256" key="2">
    <source>
        <dbReference type="ARBA" id="ARBA00022722"/>
    </source>
</evidence>
<dbReference type="GO" id="GO:0008855">
    <property type="term" value="F:exodeoxyribonuclease VII activity"/>
    <property type="evidence" value="ECO:0007669"/>
    <property type="project" value="UniProtKB-UniRule"/>
</dbReference>
<reference evidence="9 10" key="1">
    <citation type="journal article" date="2019" name="Nat. Microbiol.">
        <title>Mediterranean grassland soil C-N compound turnover is dependent on rainfall and depth, and is mediated by genomically divergent microorganisms.</title>
        <authorList>
            <person name="Diamond S."/>
            <person name="Andeer P.F."/>
            <person name="Li Z."/>
            <person name="Crits-Christoph A."/>
            <person name="Burstein D."/>
            <person name="Anantharaman K."/>
            <person name="Lane K.R."/>
            <person name="Thomas B.C."/>
            <person name="Pan C."/>
            <person name="Northen T.R."/>
            <person name="Banfield J.F."/>
        </authorList>
    </citation>
    <scope>NUCLEOTIDE SEQUENCE [LARGE SCALE GENOMIC DNA]</scope>
    <source>
        <strain evidence="9">WS_8</strain>
    </source>
</reference>
<sequence>MAISPAREGVLTVIALTRLVKETLAEAFPAVWVRGEVTGVRRSDRGHVYFSLKDREAQLECALYSRAASRLAFELRDGSEVEAFGSVSVFEPRGRYQLIVEELRPAGVGALLLALEELKRRLQAEGLFDESRKRPLPRYPRRIGLVTSPVGAAVRDLVTGLRSRWPPIALVLAPVRVQGEGAAAEIAAAIERFGRYGAVDLLIVGRGGGSLEDLWAFNEEIVVRAIAASSIPVISAVGHEVDWTLSDLAADRRAATPSNAAEIAVRDCAEIARGVRTLGFRIERVMAQTIAERRQRLAALIGQYGFRRQREVLGMWQQRVDELAERLRGRALGALAAAVARLAAARDRYGLRSWPRTLLERREHVAQVARALEGRLANWIAGRRARLGGAADRLRALSPRQVMERGYCLVRADDGRLLRAAADVAVGDRITVEFARGEADARIETVRPEGAHGA</sequence>
<dbReference type="Proteomes" id="UP000316609">
    <property type="component" value="Unassembled WGS sequence"/>
</dbReference>
<dbReference type="GO" id="GO:0005737">
    <property type="term" value="C:cytoplasm"/>
    <property type="evidence" value="ECO:0007669"/>
    <property type="project" value="UniProtKB-SubCell"/>
</dbReference>
<evidence type="ECO:0000313" key="9">
    <source>
        <dbReference type="EMBL" id="TMQ68415.1"/>
    </source>
</evidence>
<dbReference type="InterPro" id="IPR003753">
    <property type="entry name" value="Exonuc_VII_L"/>
</dbReference>
<comment type="subcellular location">
    <subcellularLocation>
        <location evidence="5 6">Cytoplasm</location>
    </subcellularLocation>
</comment>
<comment type="catalytic activity">
    <reaction evidence="5 6">
        <text>Exonucleolytic cleavage in either 5'- to 3'- or 3'- to 5'-direction to yield nucleoside 5'-phosphates.</text>
        <dbReference type="EC" id="3.1.11.6"/>
    </reaction>
</comment>
<evidence type="ECO:0000259" key="8">
    <source>
        <dbReference type="Pfam" id="PF13742"/>
    </source>
</evidence>
<evidence type="ECO:0000256" key="5">
    <source>
        <dbReference type="HAMAP-Rule" id="MF_00378"/>
    </source>
</evidence>